<dbReference type="AlphaFoldDB" id="A0A641AN60"/>
<dbReference type="Proteomes" id="UP001515100">
    <property type="component" value="Unassembled WGS sequence"/>
</dbReference>
<comment type="caution">
    <text evidence="2">The sequence shown here is derived from an EMBL/GenBank/DDBJ whole genome shotgun (WGS) entry which is preliminary data.</text>
</comment>
<gene>
    <name evidence="2" type="ORF">ESP62_009505</name>
</gene>
<name>A0A641AN60_9ACTN</name>
<sequence length="76" mass="8803">MHKEGGKMDMETVISTNVAAVGYDPATRTMRVAFQSGGLYDYYNVEPALFEQMLLPYPWRRIGFRVKRHKHKRLAA</sequence>
<dbReference type="InterPro" id="IPR025309">
    <property type="entry name" value="KTSC_dom"/>
</dbReference>
<accession>A0A641AN60</accession>
<protein>
    <submittedName>
        <fullName evidence="2">KTSC domain-containing protein</fullName>
    </submittedName>
</protein>
<proteinExistence type="predicted"/>
<dbReference type="Pfam" id="PF13619">
    <property type="entry name" value="KTSC"/>
    <property type="match status" value="1"/>
</dbReference>
<dbReference type="EMBL" id="SDPP02000002">
    <property type="protein sequence ID" value="KAA1378569.1"/>
    <property type="molecule type" value="Genomic_DNA"/>
</dbReference>
<evidence type="ECO:0000313" key="2">
    <source>
        <dbReference type="EMBL" id="KAA1378569.1"/>
    </source>
</evidence>
<evidence type="ECO:0000313" key="3">
    <source>
        <dbReference type="Proteomes" id="UP001515100"/>
    </source>
</evidence>
<keyword evidence="3" id="KW-1185">Reference proteome</keyword>
<dbReference type="OrthoDB" id="8450910at2"/>
<evidence type="ECO:0000259" key="1">
    <source>
        <dbReference type="Pfam" id="PF13619"/>
    </source>
</evidence>
<feature type="domain" description="KTSC" evidence="1">
    <location>
        <begin position="15"/>
        <end position="53"/>
    </location>
</feature>
<organism evidence="2 3">
    <name type="scientific">Aeromicrobium fastidiosum</name>
    <dbReference type="NCBI Taxonomy" id="52699"/>
    <lineage>
        <taxon>Bacteria</taxon>
        <taxon>Bacillati</taxon>
        <taxon>Actinomycetota</taxon>
        <taxon>Actinomycetes</taxon>
        <taxon>Propionibacteriales</taxon>
        <taxon>Nocardioidaceae</taxon>
        <taxon>Aeromicrobium</taxon>
    </lineage>
</organism>
<reference evidence="2" key="1">
    <citation type="submission" date="2019-09" db="EMBL/GenBank/DDBJ databases">
        <authorList>
            <person name="Li J."/>
        </authorList>
    </citation>
    <scope>NUCLEOTIDE SEQUENCE [LARGE SCALE GENOMIC DNA]</scope>
    <source>
        <strain evidence="2">NRBC 14897</strain>
    </source>
</reference>